<dbReference type="EMBL" id="KB908950">
    <property type="protein sequence ID" value="EOB14015.1"/>
    <property type="molecule type" value="Genomic_DNA"/>
</dbReference>
<organism evidence="1 2">
    <name type="scientific">Nosema bombycis (strain CQ1 / CVCC 102059)</name>
    <name type="common">Microsporidian parasite</name>
    <name type="synonym">Pebrine of silkworm</name>
    <dbReference type="NCBI Taxonomy" id="578461"/>
    <lineage>
        <taxon>Eukaryota</taxon>
        <taxon>Fungi</taxon>
        <taxon>Fungi incertae sedis</taxon>
        <taxon>Microsporidia</taxon>
        <taxon>Nosematidae</taxon>
        <taxon>Nosema</taxon>
    </lineage>
</organism>
<reference evidence="1 2" key="1">
    <citation type="journal article" date="2013" name="BMC Genomics">
        <title>Comparative genomics of parasitic silkworm microsporidia reveal an association between genome expansion and host adaptation.</title>
        <authorList>
            <person name="Pan G."/>
            <person name="Xu J."/>
            <person name="Li T."/>
            <person name="Xia Q."/>
            <person name="Liu S.L."/>
            <person name="Zhang G."/>
            <person name="Li S."/>
            <person name="Li C."/>
            <person name="Liu H."/>
            <person name="Yang L."/>
            <person name="Liu T."/>
            <person name="Zhang X."/>
            <person name="Wu Z."/>
            <person name="Fan W."/>
            <person name="Dang X."/>
            <person name="Xiang H."/>
            <person name="Tao M."/>
            <person name="Li Y."/>
            <person name="Hu J."/>
            <person name="Li Z."/>
            <person name="Lin L."/>
            <person name="Luo J."/>
            <person name="Geng L."/>
            <person name="Wang L."/>
            <person name="Long M."/>
            <person name="Wan Y."/>
            <person name="He N."/>
            <person name="Zhang Z."/>
            <person name="Lu C."/>
            <person name="Keeling P.J."/>
            <person name="Wang J."/>
            <person name="Xiang Z."/>
            <person name="Zhou Z."/>
        </authorList>
    </citation>
    <scope>NUCLEOTIDE SEQUENCE [LARGE SCALE GENOMIC DNA]</scope>
    <source>
        <strain evidence="2">CQ1 / CVCC 102059</strain>
    </source>
</reference>
<name>R0MIM0_NOSB1</name>
<protein>
    <submittedName>
        <fullName evidence="1">Uncharacterized protein</fullName>
    </submittedName>
</protein>
<accession>R0MIM0</accession>
<dbReference type="VEuPathDB" id="MicrosporidiaDB:NBO_42g0005"/>
<evidence type="ECO:0000313" key="2">
    <source>
        <dbReference type="Proteomes" id="UP000016927"/>
    </source>
</evidence>
<dbReference type="HOGENOM" id="CLU_057165_0_0_1"/>
<sequence length="325" mass="37674">MEFINDYVLKIKVNFNVMLTIIILRLFGRKKRDTTLKVEYQKLISNRQFNFQKTRLMFEQHKTHKRKIEVYQDRRIEIWKVLLLLNILEAGLDISNEIEFVHVGETDIDYPNKTDERDVEVRYVQPVQFPLLNGDGIVSNAVRKIESQIKLNKIQVPISIIDLSINQNIHTPSTSIPDQVVISNSNLSVVYTEDSQETFNEEQRLISQNAISSFKLTVDQTTDSIVTPIAEHTSIFNMIMSIIRRCISLIMPSTILKLLSDAVPKLTRIISKNTSKPDLISTPRVLPVINQREYTSNPLTEEERMFSYTSLLHIGRNMFLIIIIK</sequence>
<proteinExistence type="predicted"/>
<evidence type="ECO:0000313" key="1">
    <source>
        <dbReference type="EMBL" id="EOB14015.1"/>
    </source>
</evidence>
<keyword evidence="2" id="KW-1185">Reference proteome</keyword>
<dbReference type="Proteomes" id="UP000016927">
    <property type="component" value="Unassembled WGS sequence"/>
</dbReference>
<dbReference type="AlphaFoldDB" id="R0MIM0"/>
<gene>
    <name evidence="1" type="ORF">NBO_42g0005</name>
</gene>